<feature type="region of interest" description="Disordered" evidence="1">
    <location>
        <begin position="1"/>
        <end position="128"/>
    </location>
</feature>
<evidence type="ECO:0000256" key="1">
    <source>
        <dbReference type="SAM" id="MobiDB-lite"/>
    </source>
</evidence>
<gene>
    <name evidence="2" type="ORF">IscW_ISCW018334</name>
</gene>
<organism>
    <name type="scientific">Ixodes scapularis</name>
    <name type="common">Black-legged tick</name>
    <name type="synonym">Deer tick</name>
    <dbReference type="NCBI Taxonomy" id="6945"/>
    <lineage>
        <taxon>Eukaryota</taxon>
        <taxon>Metazoa</taxon>
        <taxon>Ecdysozoa</taxon>
        <taxon>Arthropoda</taxon>
        <taxon>Chelicerata</taxon>
        <taxon>Arachnida</taxon>
        <taxon>Acari</taxon>
        <taxon>Parasitiformes</taxon>
        <taxon>Ixodida</taxon>
        <taxon>Ixodoidea</taxon>
        <taxon>Ixodidae</taxon>
        <taxon>Ixodinae</taxon>
        <taxon>Ixodes</taxon>
    </lineage>
</organism>
<dbReference type="EMBL" id="DS702709">
    <property type="protein sequence ID" value="EEC05349.1"/>
    <property type="molecule type" value="Genomic_DNA"/>
</dbReference>
<dbReference type="Proteomes" id="UP000001555">
    <property type="component" value="Unassembled WGS sequence"/>
</dbReference>
<accession>B7PFH7</accession>
<dbReference type="EnsemblMetazoa" id="ISCW018334-RA">
    <property type="protein sequence ID" value="ISCW018334-PA"/>
    <property type="gene ID" value="ISCW018334"/>
</dbReference>
<dbReference type="EMBL" id="ABJB010959646">
    <property type="status" value="NOT_ANNOTATED_CDS"/>
    <property type="molecule type" value="Genomic_DNA"/>
</dbReference>
<dbReference type="InParanoid" id="B7PFH7"/>
<sequence length="128" mass="13666">MCVREGRSTRGGLKRRNDEKGGDTAAGVSLLWRTRQGRGVAPFFSSPGHPEKDGRSPRPTSECSPALANAGASVRRHGDGRPGSGHRRRRRVRPNGDSPLRGQSGRPLKTALAAGGRSAAYENGERAR</sequence>
<dbReference type="AlphaFoldDB" id="B7PFH7"/>
<reference evidence="3" key="2">
    <citation type="submission" date="2020-05" db="UniProtKB">
        <authorList>
            <consortium name="EnsemblMetazoa"/>
        </authorList>
    </citation>
    <scope>IDENTIFICATION</scope>
    <source>
        <strain evidence="3">wikel</strain>
    </source>
</reference>
<proteinExistence type="predicted"/>
<dbReference type="HOGENOM" id="CLU_1962009_0_0_1"/>
<dbReference type="PaxDb" id="6945-B7PFH7"/>
<evidence type="ECO:0000313" key="2">
    <source>
        <dbReference type="EMBL" id="EEC05349.1"/>
    </source>
</evidence>
<feature type="compositionally biased region" description="Basic residues" evidence="1">
    <location>
        <begin position="84"/>
        <end position="93"/>
    </location>
</feature>
<evidence type="ECO:0000313" key="4">
    <source>
        <dbReference type="Proteomes" id="UP000001555"/>
    </source>
</evidence>
<dbReference type="VEuPathDB" id="VectorBase:ISCI018334"/>
<dbReference type="VEuPathDB" id="VectorBase:ISCW018334"/>
<name>B7PFH7_IXOSC</name>
<protein>
    <submittedName>
        <fullName evidence="2 3">Uncharacterized protein</fullName>
    </submittedName>
</protein>
<keyword evidence="4" id="KW-1185">Reference proteome</keyword>
<reference evidence="2 4" key="1">
    <citation type="submission" date="2008-03" db="EMBL/GenBank/DDBJ databases">
        <title>Annotation of Ixodes scapularis.</title>
        <authorList>
            <consortium name="Ixodes scapularis Genome Project Consortium"/>
            <person name="Caler E."/>
            <person name="Hannick L.I."/>
            <person name="Bidwell S."/>
            <person name="Joardar V."/>
            <person name="Thiagarajan M."/>
            <person name="Amedeo P."/>
            <person name="Galinsky K.J."/>
            <person name="Schobel S."/>
            <person name="Inman J."/>
            <person name="Hostetler J."/>
            <person name="Miller J."/>
            <person name="Hammond M."/>
            <person name="Megy K."/>
            <person name="Lawson D."/>
            <person name="Kodira C."/>
            <person name="Sutton G."/>
            <person name="Meyer J."/>
            <person name="Hill C.A."/>
            <person name="Birren B."/>
            <person name="Nene V."/>
            <person name="Collins F."/>
            <person name="Alarcon-Chaidez F."/>
            <person name="Wikel S."/>
            <person name="Strausberg R."/>
        </authorList>
    </citation>
    <scope>NUCLEOTIDE SEQUENCE [LARGE SCALE GENOMIC DNA]</scope>
    <source>
        <strain evidence="4">Wikel</strain>
        <strain evidence="2">Wikel colony</strain>
    </source>
</reference>
<evidence type="ECO:0000313" key="3">
    <source>
        <dbReference type="EnsemblMetazoa" id="ISCW018334-PA"/>
    </source>
</evidence>